<reference evidence="1 2" key="1">
    <citation type="submission" date="2015-05" db="EMBL/GenBank/DDBJ databases">
        <authorList>
            <person name="Rodrigo-Torres Lidia"/>
            <person name="Arahal R.David."/>
        </authorList>
    </citation>
    <scope>NUCLEOTIDE SEQUENCE [LARGE SCALE GENOMIC DNA]</scope>
    <source>
        <strain evidence="1 2">CECT 7321</strain>
    </source>
</reference>
<dbReference type="Proteomes" id="UP000043764">
    <property type="component" value="Unassembled WGS sequence"/>
</dbReference>
<proteinExistence type="predicted"/>
<dbReference type="AlphaFoldDB" id="A0A0H5DE70"/>
<evidence type="ECO:0000313" key="1">
    <source>
        <dbReference type="EMBL" id="CRL10434.1"/>
    </source>
</evidence>
<dbReference type="RefSeq" id="WP_008563247.1">
    <property type="nucleotide sequence ID" value="NZ_BSKQ01000001.1"/>
</dbReference>
<gene>
    <name evidence="1" type="ORF">NIT7321_01279</name>
</gene>
<name>A0A0H5DE70_9RHOB</name>
<evidence type="ECO:0000313" key="2">
    <source>
        <dbReference type="Proteomes" id="UP000043764"/>
    </source>
</evidence>
<protein>
    <submittedName>
        <fullName evidence="1">Uncharacterized protein</fullName>
    </submittedName>
</protein>
<sequence length="109" mass="11751">MQVSAISNVGVYRKLNGHTNGQSSPQKMNALNTAVGAGAKAKVQELAQARQAAHTGHADAALMVVGPQYMRRIIQQRLQDIQSGCQAGPLPTRELIAQDRYRAAMKALR</sequence>
<organism evidence="1 2">
    <name type="scientific">Phaeobacter italicus</name>
    <dbReference type="NCBI Taxonomy" id="481446"/>
    <lineage>
        <taxon>Bacteria</taxon>
        <taxon>Pseudomonadati</taxon>
        <taxon>Pseudomonadota</taxon>
        <taxon>Alphaproteobacteria</taxon>
        <taxon>Rhodobacterales</taxon>
        <taxon>Roseobacteraceae</taxon>
        <taxon>Phaeobacter</taxon>
    </lineage>
</organism>
<dbReference type="EMBL" id="CVRL01000013">
    <property type="protein sequence ID" value="CRL10434.1"/>
    <property type="molecule type" value="Genomic_DNA"/>
</dbReference>
<keyword evidence="2" id="KW-1185">Reference proteome</keyword>
<accession>A0A0H5DE70</accession>